<feature type="transmembrane region" description="Helical" evidence="6">
    <location>
        <begin position="12"/>
        <end position="32"/>
    </location>
</feature>
<organism evidence="8">
    <name type="scientific">Caldithrix abyssi</name>
    <dbReference type="NCBI Taxonomy" id="187145"/>
    <lineage>
        <taxon>Bacteria</taxon>
        <taxon>Pseudomonadati</taxon>
        <taxon>Calditrichota</taxon>
        <taxon>Calditrichia</taxon>
        <taxon>Calditrichales</taxon>
        <taxon>Calditrichaceae</taxon>
        <taxon>Caldithrix</taxon>
    </lineage>
</organism>
<dbReference type="EMBL" id="DROD01000176">
    <property type="protein sequence ID" value="HHJ52030.1"/>
    <property type="molecule type" value="Genomic_DNA"/>
</dbReference>
<feature type="transmembrane region" description="Helical" evidence="6">
    <location>
        <begin position="76"/>
        <end position="94"/>
    </location>
</feature>
<proteinExistence type="predicted"/>
<keyword evidence="2" id="KW-0813">Transport</keyword>
<evidence type="ECO:0000256" key="3">
    <source>
        <dbReference type="ARBA" id="ARBA00022692"/>
    </source>
</evidence>
<name>A0A7V5PNQ1_CALAY</name>
<feature type="transmembrane region" description="Helical" evidence="6">
    <location>
        <begin position="44"/>
        <end position="64"/>
    </location>
</feature>
<dbReference type="GO" id="GO:0022857">
    <property type="term" value="F:transmembrane transporter activity"/>
    <property type="evidence" value="ECO:0007669"/>
    <property type="project" value="InterPro"/>
</dbReference>
<comment type="subcellular location">
    <subcellularLocation>
        <location evidence="1">Membrane</location>
        <topology evidence="1">Multi-pass membrane protein</topology>
    </subcellularLocation>
</comment>
<feature type="transmembrane region" description="Helical" evidence="6">
    <location>
        <begin position="133"/>
        <end position="156"/>
    </location>
</feature>
<dbReference type="InterPro" id="IPR001958">
    <property type="entry name" value="Tet-R_TetA/multi-R_MdtG-like"/>
</dbReference>
<evidence type="ECO:0000256" key="5">
    <source>
        <dbReference type="ARBA" id="ARBA00023136"/>
    </source>
</evidence>
<sequence length="259" mass="27759">METTRTSNRVLTTVFIISFLNLIGFGIVIPLIPYYAEGFGANTAVVGFLIGSYAAAQFLGAPLWGRISDHRGRKPVLVVTIIGSVLGYILFGLANSLLILFVSRIFTGFTNGNISVAQAIVTDITDERDRARGLGLIGAAFGLGLILGPALGGFLSRWGYDWPAYAAAFLNFLSLFSVFIWLPETSPRGAERAAAAGGNAFSWRALTTALRRPLVGPVLQVRFVFALSFSTFATVFAIYAEFGLGYSAQTTAYLLAYVG</sequence>
<dbReference type="Proteomes" id="UP000886124">
    <property type="component" value="Unassembled WGS sequence"/>
</dbReference>
<feature type="non-terminal residue" evidence="8">
    <location>
        <position position="259"/>
    </location>
</feature>
<accession>A0A7V5PNQ1</accession>
<dbReference type="PANTHER" id="PTHR23504:SF15">
    <property type="entry name" value="MAJOR FACILITATOR SUPERFAMILY (MFS) PROFILE DOMAIN-CONTAINING PROTEIN"/>
    <property type="match status" value="1"/>
</dbReference>
<comment type="caution">
    <text evidence="8">The sequence shown here is derived from an EMBL/GenBank/DDBJ whole genome shotgun (WGS) entry which is preliminary data.</text>
</comment>
<evidence type="ECO:0000313" key="8">
    <source>
        <dbReference type="EMBL" id="HHJ52030.1"/>
    </source>
</evidence>
<protein>
    <submittedName>
        <fullName evidence="8">MFS transporter</fullName>
    </submittedName>
</protein>
<gene>
    <name evidence="8" type="ORF">ENJ89_02440</name>
</gene>
<feature type="transmembrane region" description="Helical" evidence="6">
    <location>
        <begin position="162"/>
        <end position="182"/>
    </location>
</feature>
<keyword evidence="4 6" id="KW-1133">Transmembrane helix</keyword>
<dbReference type="InterPro" id="IPR011701">
    <property type="entry name" value="MFS"/>
</dbReference>
<evidence type="ECO:0000256" key="1">
    <source>
        <dbReference type="ARBA" id="ARBA00004141"/>
    </source>
</evidence>
<keyword evidence="3 6" id="KW-0812">Transmembrane</keyword>
<evidence type="ECO:0000256" key="2">
    <source>
        <dbReference type="ARBA" id="ARBA00022448"/>
    </source>
</evidence>
<dbReference type="PRINTS" id="PR01035">
    <property type="entry name" value="TCRTETA"/>
</dbReference>
<feature type="domain" description="Major facilitator superfamily (MFS) profile" evidence="7">
    <location>
        <begin position="10"/>
        <end position="259"/>
    </location>
</feature>
<keyword evidence="5 6" id="KW-0472">Membrane</keyword>
<evidence type="ECO:0000259" key="7">
    <source>
        <dbReference type="PROSITE" id="PS50850"/>
    </source>
</evidence>
<reference evidence="8" key="1">
    <citation type="journal article" date="2020" name="mSystems">
        <title>Genome- and Community-Level Interaction Insights into Carbon Utilization and Element Cycling Functions of Hydrothermarchaeota in Hydrothermal Sediment.</title>
        <authorList>
            <person name="Zhou Z."/>
            <person name="Liu Y."/>
            <person name="Xu W."/>
            <person name="Pan J."/>
            <person name="Luo Z.H."/>
            <person name="Li M."/>
        </authorList>
    </citation>
    <scope>NUCLEOTIDE SEQUENCE [LARGE SCALE GENOMIC DNA]</scope>
    <source>
        <strain evidence="8">HyVt-527</strain>
    </source>
</reference>
<dbReference type="PANTHER" id="PTHR23504">
    <property type="entry name" value="MAJOR FACILITATOR SUPERFAMILY DOMAIN-CONTAINING PROTEIN 10"/>
    <property type="match status" value="1"/>
</dbReference>
<evidence type="ECO:0000256" key="6">
    <source>
        <dbReference type="SAM" id="Phobius"/>
    </source>
</evidence>
<dbReference type="GO" id="GO:0016020">
    <property type="term" value="C:membrane"/>
    <property type="evidence" value="ECO:0007669"/>
    <property type="project" value="UniProtKB-SubCell"/>
</dbReference>
<dbReference type="Gene3D" id="1.20.1250.20">
    <property type="entry name" value="MFS general substrate transporter like domains"/>
    <property type="match status" value="1"/>
</dbReference>
<dbReference type="InterPro" id="IPR020846">
    <property type="entry name" value="MFS_dom"/>
</dbReference>
<evidence type="ECO:0000256" key="4">
    <source>
        <dbReference type="ARBA" id="ARBA00022989"/>
    </source>
</evidence>
<dbReference type="Pfam" id="PF07690">
    <property type="entry name" value="MFS_1"/>
    <property type="match status" value="1"/>
</dbReference>
<dbReference type="InterPro" id="IPR036259">
    <property type="entry name" value="MFS_trans_sf"/>
</dbReference>
<feature type="transmembrane region" description="Helical" evidence="6">
    <location>
        <begin position="221"/>
        <end position="240"/>
    </location>
</feature>
<dbReference type="SUPFAM" id="SSF103473">
    <property type="entry name" value="MFS general substrate transporter"/>
    <property type="match status" value="1"/>
</dbReference>
<dbReference type="PROSITE" id="PS50850">
    <property type="entry name" value="MFS"/>
    <property type="match status" value="1"/>
</dbReference>
<dbReference type="AlphaFoldDB" id="A0A7V5PNQ1"/>